<keyword evidence="5 6" id="KW-0472">Membrane</keyword>
<evidence type="ECO:0000313" key="7">
    <source>
        <dbReference type="EMBL" id="MBE1427340.1"/>
    </source>
</evidence>
<reference evidence="7 8" key="1">
    <citation type="submission" date="2020-10" db="EMBL/GenBank/DDBJ databases">
        <title>Genomic Encyclopedia of Type Strains, Phase IV (KMG-IV): sequencing the most valuable type-strain genomes for metagenomic binning, comparative biology and taxonomic classification.</title>
        <authorList>
            <person name="Goeker M."/>
        </authorList>
    </citation>
    <scope>NUCLEOTIDE SEQUENCE [LARGE SCALE GENOMIC DNA]</scope>
    <source>
        <strain evidence="7 8">DSM 4194</strain>
    </source>
</reference>
<accession>A0ABR9H9J1</accession>
<organism evidence="7 8">
    <name type="scientific">Desulfomicrobium macestii</name>
    <dbReference type="NCBI Taxonomy" id="90731"/>
    <lineage>
        <taxon>Bacteria</taxon>
        <taxon>Pseudomonadati</taxon>
        <taxon>Thermodesulfobacteriota</taxon>
        <taxon>Desulfovibrionia</taxon>
        <taxon>Desulfovibrionales</taxon>
        <taxon>Desulfomicrobiaceae</taxon>
        <taxon>Desulfomicrobium</taxon>
    </lineage>
</organism>
<feature type="transmembrane region" description="Helical" evidence="6">
    <location>
        <begin position="15"/>
        <end position="37"/>
    </location>
</feature>
<keyword evidence="3 6" id="KW-0812">Transmembrane</keyword>
<comment type="subcellular location">
    <subcellularLocation>
        <location evidence="1">Cell membrane</location>
        <topology evidence="1">Multi-pass membrane protein</topology>
    </subcellularLocation>
</comment>
<keyword evidence="2" id="KW-1003">Cell membrane</keyword>
<feature type="transmembrane region" description="Helical" evidence="6">
    <location>
        <begin position="95"/>
        <end position="118"/>
    </location>
</feature>
<feature type="transmembrane region" description="Helical" evidence="6">
    <location>
        <begin position="139"/>
        <end position="165"/>
    </location>
</feature>
<protein>
    <submittedName>
        <fullName evidence="7">O-antigen/teichoic acid export membrane protein</fullName>
    </submittedName>
</protein>
<keyword evidence="8" id="KW-1185">Reference proteome</keyword>
<dbReference type="PANTHER" id="PTHR30250:SF11">
    <property type="entry name" value="O-ANTIGEN TRANSPORTER-RELATED"/>
    <property type="match status" value="1"/>
</dbReference>
<feature type="transmembrane region" description="Helical" evidence="6">
    <location>
        <begin position="207"/>
        <end position="227"/>
    </location>
</feature>
<evidence type="ECO:0000313" key="8">
    <source>
        <dbReference type="Proteomes" id="UP000639010"/>
    </source>
</evidence>
<name>A0ABR9H9J1_9BACT</name>
<comment type="caution">
    <text evidence="7">The sequence shown here is derived from an EMBL/GenBank/DDBJ whole genome shotgun (WGS) entry which is preliminary data.</text>
</comment>
<feature type="transmembrane region" description="Helical" evidence="6">
    <location>
        <begin position="177"/>
        <end position="200"/>
    </location>
</feature>
<dbReference type="InterPro" id="IPR050833">
    <property type="entry name" value="Poly_Biosynth_Transport"/>
</dbReference>
<evidence type="ECO:0000256" key="5">
    <source>
        <dbReference type="ARBA" id="ARBA00023136"/>
    </source>
</evidence>
<dbReference type="PANTHER" id="PTHR30250">
    <property type="entry name" value="PST FAMILY PREDICTED COLANIC ACID TRANSPORTER"/>
    <property type="match status" value="1"/>
</dbReference>
<dbReference type="Proteomes" id="UP000639010">
    <property type="component" value="Unassembled WGS sequence"/>
</dbReference>
<evidence type="ECO:0000256" key="1">
    <source>
        <dbReference type="ARBA" id="ARBA00004651"/>
    </source>
</evidence>
<sequence length="260" mass="29367">MTAVILWIIPEQRHLSFVLAAWTLGVSGACFLGFIRLRNVDLSSLQLPIDWKWIKKGIKVAFPFLLATLSLRALYTFDRYWVEAISGLEVLAAYVFFAGIANAIMSFLDAAVFSFTYPELIAAVGRKDAKRFKDQLRRMGIQTILLTLTLSASAIILTGPIIHWIKRDVYSQHLSLLFWTIFATAISAVSMIPHYGLYALREDTSIIVGHIFSLPIFFIVTVALSKFYDTTSIPMSLTFTFLSLLIFKYIMLKRNSTFAA</sequence>
<proteinExistence type="predicted"/>
<evidence type="ECO:0000256" key="2">
    <source>
        <dbReference type="ARBA" id="ARBA00022475"/>
    </source>
</evidence>
<dbReference type="RefSeq" id="WP_192625086.1">
    <property type="nucleotide sequence ID" value="NZ_JADBGG010000061.1"/>
</dbReference>
<gene>
    <name evidence="7" type="ORF">H4684_004033</name>
</gene>
<feature type="transmembrane region" description="Helical" evidence="6">
    <location>
        <begin position="58"/>
        <end position="75"/>
    </location>
</feature>
<evidence type="ECO:0000256" key="4">
    <source>
        <dbReference type="ARBA" id="ARBA00022989"/>
    </source>
</evidence>
<feature type="transmembrane region" description="Helical" evidence="6">
    <location>
        <begin position="233"/>
        <end position="252"/>
    </location>
</feature>
<evidence type="ECO:0000256" key="6">
    <source>
        <dbReference type="SAM" id="Phobius"/>
    </source>
</evidence>
<dbReference type="EMBL" id="JADBGG010000061">
    <property type="protein sequence ID" value="MBE1427340.1"/>
    <property type="molecule type" value="Genomic_DNA"/>
</dbReference>
<evidence type="ECO:0000256" key="3">
    <source>
        <dbReference type="ARBA" id="ARBA00022692"/>
    </source>
</evidence>
<keyword evidence="4 6" id="KW-1133">Transmembrane helix</keyword>